<accession>A0A914V0R9</accession>
<feature type="compositionally biased region" description="Acidic residues" evidence="1">
    <location>
        <begin position="7"/>
        <end position="16"/>
    </location>
</feature>
<organism evidence="2 3">
    <name type="scientific">Plectus sambesii</name>
    <dbReference type="NCBI Taxonomy" id="2011161"/>
    <lineage>
        <taxon>Eukaryota</taxon>
        <taxon>Metazoa</taxon>
        <taxon>Ecdysozoa</taxon>
        <taxon>Nematoda</taxon>
        <taxon>Chromadorea</taxon>
        <taxon>Plectida</taxon>
        <taxon>Plectina</taxon>
        <taxon>Plectoidea</taxon>
        <taxon>Plectidae</taxon>
        <taxon>Plectus</taxon>
    </lineage>
</organism>
<evidence type="ECO:0000313" key="2">
    <source>
        <dbReference type="Proteomes" id="UP000887566"/>
    </source>
</evidence>
<feature type="compositionally biased region" description="Basic and acidic residues" evidence="1">
    <location>
        <begin position="17"/>
        <end position="85"/>
    </location>
</feature>
<name>A0A914V0R9_9BILA</name>
<evidence type="ECO:0000313" key="3">
    <source>
        <dbReference type="WBParaSite" id="PSAMB.scaffold1423size31675.g13079.t1"/>
    </source>
</evidence>
<reference evidence="3" key="1">
    <citation type="submission" date="2022-11" db="UniProtKB">
        <authorList>
            <consortium name="WormBaseParasite"/>
        </authorList>
    </citation>
    <scope>IDENTIFICATION</scope>
</reference>
<dbReference type="WBParaSite" id="PSAMB.scaffold1423size31675.g13079.t1">
    <property type="protein sequence ID" value="PSAMB.scaffold1423size31675.g13079.t1"/>
    <property type="gene ID" value="PSAMB.scaffold1423size31675.g13079"/>
</dbReference>
<dbReference type="AlphaFoldDB" id="A0A914V0R9"/>
<proteinExistence type="predicted"/>
<sequence length="177" mass="20689">MEGVKEEEIDEEEGMEETARSVERDTQLEDLEAREKALEARETALDNRETALDNRESALRDAEHKLRERGEELDEREKALNDERNSFHREQMLAWEEMRSEQEHIDGLWAKWANHQTAEEGRESSAAAVHPQMAQQSPTSIRVKERSNSPTTARLEEETMEDPESDRELFHNPVYDK</sequence>
<protein>
    <submittedName>
        <fullName evidence="3">Uncharacterized protein</fullName>
    </submittedName>
</protein>
<keyword evidence="2" id="KW-1185">Reference proteome</keyword>
<evidence type="ECO:0000256" key="1">
    <source>
        <dbReference type="SAM" id="MobiDB-lite"/>
    </source>
</evidence>
<feature type="region of interest" description="Disordered" evidence="1">
    <location>
        <begin position="1"/>
        <end position="85"/>
    </location>
</feature>
<feature type="region of interest" description="Disordered" evidence="1">
    <location>
        <begin position="116"/>
        <end position="177"/>
    </location>
</feature>
<dbReference type="Proteomes" id="UP000887566">
    <property type="component" value="Unplaced"/>
</dbReference>
<feature type="compositionally biased region" description="Basic and acidic residues" evidence="1">
    <location>
        <begin position="166"/>
        <end position="177"/>
    </location>
</feature>